<name>B8GB79_CHLAD</name>
<reference evidence="2" key="1">
    <citation type="submission" date="2008-12" db="EMBL/GenBank/DDBJ databases">
        <title>Complete sequence of Chloroflexus aggregans DSM 9485.</title>
        <authorList>
            <consortium name="US DOE Joint Genome Institute"/>
            <person name="Lucas S."/>
            <person name="Copeland A."/>
            <person name="Lapidus A."/>
            <person name="Glavina del Rio T."/>
            <person name="Dalin E."/>
            <person name="Tice H."/>
            <person name="Pitluck S."/>
            <person name="Foster B."/>
            <person name="Larimer F."/>
            <person name="Land M."/>
            <person name="Hauser L."/>
            <person name="Kyrpides N."/>
            <person name="Mikhailova N."/>
            <person name="Bryant D."/>
            <person name="Richardson P."/>
        </authorList>
    </citation>
    <scope>NUCLEOTIDE SEQUENCE</scope>
    <source>
        <strain evidence="2">DSM 9485</strain>
    </source>
</reference>
<dbReference type="OrthoDB" id="163289at2"/>
<organism evidence="2 3">
    <name type="scientific">Chloroflexus aggregans (strain MD-66 / DSM 9485)</name>
    <dbReference type="NCBI Taxonomy" id="326427"/>
    <lineage>
        <taxon>Bacteria</taxon>
        <taxon>Bacillati</taxon>
        <taxon>Chloroflexota</taxon>
        <taxon>Chloroflexia</taxon>
        <taxon>Chloroflexales</taxon>
        <taxon>Chloroflexineae</taxon>
        <taxon>Chloroflexaceae</taxon>
        <taxon>Chloroflexus</taxon>
    </lineage>
</organism>
<keyword evidence="3" id="KW-1185">Reference proteome</keyword>
<keyword evidence="1" id="KW-1133">Transmembrane helix</keyword>
<dbReference type="KEGG" id="cag:Cagg_3844"/>
<feature type="transmembrane region" description="Helical" evidence="1">
    <location>
        <begin position="113"/>
        <end position="135"/>
    </location>
</feature>
<accession>B8GB79</accession>
<dbReference type="RefSeq" id="WP_015942524.1">
    <property type="nucleotide sequence ID" value="NC_011831.1"/>
</dbReference>
<gene>
    <name evidence="2" type="ordered locus">Cagg_3844</name>
</gene>
<dbReference type="STRING" id="326427.Cagg_3844"/>
<dbReference type="EMBL" id="CP001337">
    <property type="protein sequence ID" value="ACL26679.1"/>
    <property type="molecule type" value="Genomic_DNA"/>
</dbReference>
<protein>
    <submittedName>
        <fullName evidence="2">Uncharacterized protein</fullName>
    </submittedName>
</protein>
<dbReference type="AlphaFoldDB" id="B8GB79"/>
<proteinExistence type="predicted"/>
<evidence type="ECO:0000256" key="1">
    <source>
        <dbReference type="SAM" id="Phobius"/>
    </source>
</evidence>
<dbReference type="HOGENOM" id="CLU_1764751_0_0_0"/>
<feature type="transmembrane region" description="Helical" evidence="1">
    <location>
        <begin position="62"/>
        <end position="80"/>
    </location>
</feature>
<keyword evidence="1" id="KW-0812">Transmembrane</keyword>
<evidence type="ECO:0000313" key="3">
    <source>
        <dbReference type="Proteomes" id="UP000002508"/>
    </source>
</evidence>
<keyword evidence="1" id="KW-0472">Membrane</keyword>
<dbReference type="Proteomes" id="UP000002508">
    <property type="component" value="Chromosome"/>
</dbReference>
<evidence type="ECO:0000313" key="2">
    <source>
        <dbReference type="EMBL" id="ACL26679.1"/>
    </source>
</evidence>
<sequence>MRGSDEFTDEEMAQIEAETRALLARWGEPQMAPPPPDLSARVVRQLSGVTPTPTYRRPWWQLWPVLPLVLLAIGAWGLWIDSTGPALLVGGLETDTGRLLVTLTLIAKPIWNLWFATAWWLIPSLFLLIGGGWLWRKLIIDAPLAEVE</sequence>